<name>A0A7I9UZM8_9ACTN</name>
<accession>A0A7I9UZM8</accession>
<dbReference type="GO" id="GO:1901135">
    <property type="term" value="P:carbohydrate derivative metabolic process"/>
    <property type="evidence" value="ECO:0007669"/>
    <property type="project" value="InterPro"/>
</dbReference>
<dbReference type="GO" id="GO:0097367">
    <property type="term" value="F:carbohydrate derivative binding"/>
    <property type="evidence" value="ECO:0007669"/>
    <property type="project" value="InterPro"/>
</dbReference>
<dbReference type="SUPFAM" id="SSF53697">
    <property type="entry name" value="SIS domain"/>
    <property type="match status" value="1"/>
</dbReference>
<evidence type="ECO:0000313" key="2">
    <source>
        <dbReference type="EMBL" id="GED98321.1"/>
    </source>
</evidence>
<keyword evidence="3" id="KW-1185">Reference proteome</keyword>
<reference evidence="3" key="1">
    <citation type="submission" date="2019-06" db="EMBL/GenBank/DDBJ databases">
        <title>Gordonia isolated from sludge of a wastewater treatment plant.</title>
        <authorList>
            <person name="Tamura T."/>
            <person name="Aoyama K."/>
            <person name="Kang Y."/>
            <person name="Saito S."/>
            <person name="Akiyama N."/>
            <person name="Yazawa K."/>
            <person name="Gonoi T."/>
            <person name="Mikami Y."/>
        </authorList>
    </citation>
    <scope>NUCLEOTIDE SEQUENCE [LARGE SCALE GENOMIC DNA]</scope>
    <source>
        <strain evidence="3">NBRC 107697</strain>
    </source>
</reference>
<organism evidence="2 3">
    <name type="scientific">Gordonia crocea</name>
    <dbReference type="NCBI Taxonomy" id="589162"/>
    <lineage>
        <taxon>Bacteria</taxon>
        <taxon>Bacillati</taxon>
        <taxon>Actinomycetota</taxon>
        <taxon>Actinomycetes</taxon>
        <taxon>Mycobacteriales</taxon>
        <taxon>Gordoniaceae</taxon>
        <taxon>Gordonia</taxon>
    </lineage>
</organism>
<dbReference type="RefSeq" id="WP_161927758.1">
    <property type="nucleotide sequence ID" value="NZ_BJOU01000002.1"/>
</dbReference>
<dbReference type="Proteomes" id="UP000444980">
    <property type="component" value="Unassembled WGS sequence"/>
</dbReference>
<protein>
    <submittedName>
        <fullName evidence="2">TobH protein</fullName>
    </submittedName>
</protein>
<sequence length="370" mass="37845">MRTTGVDLDDPSGLIDADVDGLLHTAARAGAQVRAVAEAVREGVTEPLAGLRPRSVVIVTGASVAAAQSARFVIAHTAARLDVPLVSTPALPGWIGPLDVVVLLGDDAGDLALADAASRATRRHAELVVVAPLEGPLASAVAGRGIDLAPRVVVGEQFRFVGHVAALIAVCQGLTQVRYVAGDLDMDRLADALDAESARNHPSHDVYGAPAKTLVERIGSATPVFCGDSPAGDALAARTASTLFALGGVAAGAVDLASAMTRLLRDGGGAGVDSLFHDPEIDGPLPPRAQLFVLSTPGRQWLARRRVAALPGAEVLVGTAPDAGEEQPREPVEPGSAVESDEGAEALISYLVLAARLEMTAVYAQLLGAR</sequence>
<evidence type="ECO:0000256" key="1">
    <source>
        <dbReference type="SAM" id="MobiDB-lite"/>
    </source>
</evidence>
<gene>
    <name evidence="2" type="ORF">nbrc107697_23600</name>
</gene>
<dbReference type="EMBL" id="BJOU01000002">
    <property type="protein sequence ID" value="GED98321.1"/>
    <property type="molecule type" value="Genomic_DNA"/>
</dbReference>
<dbReference type="OrthoDB" id="4772742at2"/>
<proteinExistence type="predicted"/>
<dbReference type="AlphaFoldDB" id="A0A7I9UZM8"/>
<evidence type="ECO:0000313" key="3">
    <source>
        <dbReference type="Proteomes" id="UP000444980"/>
    </source>
</evidence>
<feature type="region of interest" description="Disordered" evidence="1">
    <location>
        <begin position="318"/>
        <end position="339"/>
    </location>
</feature>
<dbReference type="InterPro" id="IPR046348">
    <property type="entry name" value="SIS_dom_sf"/>
</dbReference>
<comment type="caution">
    <text evidence="2">The sequence shown here is derived from an EMBL/GenBank/DDBJ whole genome shotgun (WGS) entry which is preliminary data.</text>
</comment>